<evidence type="ECO:0000313" key="2">
    <source>
        <dbReference type="EMBL" id="SFO96630.1"/>
    </source>
</evidence>
<dbReference type="AlphaFoldDB" id="A0A1I5LH53"/>
<protein>
    <submittedName>
        <fullName evidence="2">Uncharacterized protein</fullName>
    </submittedName>
</protein>
<organism evidence="2 3">
    <name type="scientific">Amycolatopsis rubida</name>
    <dbReference type="NCBI Taxonomy" id="112413"/>
    <lineage>
        <taxon>Bacteria</taxon>
        <taxon>Bacillati</taxon>
        <taxon>Actinomycetota</taxon>
        <taxon>Actinomycetes</taxon>
        <taxon>Pseudonocardiales</taxon>
        <taxon>Pseudonocardiaceae</taxon>
        <taxon>Amycolatopsis</taxon>
    </lineage>
</organism>
<accession>A0A1I5LH53</accession>
<evidence type="ECO:0000313" key="3">
    <source>
        <dbReference type="Proteomes" id="UP000199137"/>
    </source>
</evidence>
<sequence length="279" mass="30812">MHARESALGHRTRAPAAGVRSGRACFVGTQAGSRRTPCREAGERWPFSACWAEVFECVTPVLGCCACCVGRRAGSRRTPCCEAGERWPFSACWAVEGAWAEVFECVTPVLGCRACCVGRRACPPRMPCRARLSSARPPSRFEDCLAGAFGEQSRKHAWTRERERGEACSPPSLCSAACDRLLFDGAPRRIPWQRGALSSRRRDLWRTVVGALTLVGLVRLQSLWRQTKKRTRAAGRPALPSRWLPTQCEWPHCAAAGGKPGRPDRRVPRRTRRTTGAPD</sequence>
<dbReference type="Proteomes" id="UP000199137">
    <property type="component" value="Unassembled WGS sequence"/>
</dbReference>
<dbReference type="EMBL" id="FOWC01000003">
    <property type="protein sequence ID" value="SFO96630.1"/>
    <property type="molecule type" value="Genomic_DNA"/>
</dbReference>
<proteinExistence type="predicted"/>
<name>A0A1I5LH53_9PSEU</name>
<reference evidence="2 3" key="1">
    <citation type="submission" date="2016-10" db="EMBL/GenBank/DDBJ databases">
        <authorList>
            <person name="de Groot N.N."/>
        </authorList>
    </citation>
    <scope>NUCLEOTIDE SEQUENCE [LARGE SCALE GENOMIC DNA]</scope>
    <source>
        <strain evidence="2 3">DSM 44637</strain>
    </source>
</reference>
<feature type="region of interest" description="Disordered" evidence="1">
    <location>
        <begin position="254"/>
        <end position="279"/>
    </location>
</feature>
<gene>
    <name evidence="2" type="ORF">SAMN05421854_103587</name>
</gene>
<evidence type="ECO:0000256" key="1">
    <source>
        <dbReference type="SAM" id="MobiDB-lite"/>
    </source>
</evidence>